<gene>
    <name evidence="2" type="ORF">AXF42_Ash002331</name>
</gene>
<feature type="transmembrane region" description="Helical" evidence="1">
    <location>
        <begin position="300"/>
        <end position="322"/>
    </location>
</feature>
<evidence type="ECO:0000313" key="3">
    <source>
        <dbReference type="Proteomes" id="UP000236161"/>
    </source>
</evidence>
<keyword evidence="1" id="KW-0472">Membrane</keyword>
<reference evidence="2 3" key="1">
    <citation type="journal article" date="2017" name="Nature">
        <title>The Apostasia genome and the evolution of orchids.</title>
        <authorList>
            <person name="Zhang G.Q."/>
            <person name="Liu K.W."/>
            <person name="Li Z."/>
            <person name="Lohaus R."/>
            <person name="Hsiao Y.Y."/>
            <person name="Niu S.C."/>
            <person name="Wang J.Y."/>
            <person name="Lin Y.C."/>
            <person name="Xu Q."/>
            <person name="Chen L.J."/>
            <person name="Yoshida K."/>
            <person name="Fujiwara S."/>
            <person name="Wang Z.W."/>
            <person name="Zhang Y.Q."/>
            <person name="Mitsuda N."/>
            <person name="Wang M."/>
            <person name="Liu G.H."/>
            <person name="Pecoraro L."/>
            <person name="Huang H.X."/>
            <person name="Xiao X.J."/>
            <person name="Lin M."/>
            <person name="Wu X.Y."/>
            <person name="Wu W.L."/>
            <person name="Chen Y.Y."/>
            <person name="Chang S.B."/>
            <person name="Sakamoto S."/>
            <person name="Ohme-Takagi M."/>
            <person name="Yagi M."/>
            <person name="Zeng S.J."/>
            <person name="Shen C.Y."/>
            <person name="Yeh C.M."/>
            <person name="Luo Y.B."/>
            <person name="Tsai W.C."/>
            <person name="Van de Peer Y."/>
            <person name="Liu Z.J."/>
        </authorList>
    </citation>
    <scope>NUCLEOTIDE SEQUENCE [LARGE SCALE GENOMIC DNA]</scope>
    <source>
        <strain evidence="3">cv. Shenzhen</strain>
        <tissue evidence="2">Stem</tissue>
    </source>
</reference>
<evidence type="ECO:0000256" key="1">
    <source>
        <dbReference type="SAM" id="Phobius"/>
    </source>
</evidence>
<name>A0A2I0AN83_9ASPA</name>
<dbReference type="AlphaFoldDB" id="A0A2I0AN83"/>
<dbReference type="EMBL" id="KZ451969">
    <property type="protein sequence ID" value="PKA57027.1"/>
    <property type="molecule type" value="Genomic_DNA"/>
</dbReference>
<dbReference type="Proteomes" id="UP000236161">
    <property type="component" value="Unassembled WGS sequence"/>
</dbReference>
<evidence type="ECO:0000313" key="2">
    <source>
        <dbReference type="EMBL" id="PKA57027.1"/>
    </source>
</evidence>
<proteinExistence type="predicted"/>
<accession>A0A2I0AN83</accession>
<protein>
    <submittedName>
        <fullName evidence="2">Uncharacterized protein</fullName>
    </submittedName>
</protein>
<keyword evidence="3" id="KW-1185">Reference proteome</keyword>
<keyword evidence="1" id="KW-1133">Transmembrane helix</keyword>
<sequence>MSKPRPTASNRLYTQDAEERCCVFLEQRKGGGGKRIRGVAGEDGGAGAVEEVVVEKGEVEIEERVEGAAGEEVALKDRCPDALVRAPAGLGVGGDRLGRWEMVCRRDGRESGSRKRALEAADLKPCPRCFGYSSQTSSTMFPALPATLGTTFPSSLQTSMTMFLNYTYRCQRTLAELFPMQHASSSHANDCFQCSMLLPVTQTKGPHASAITDPKKINFSPIVSSPSSGRQRQRIPCESVLGYISCGDGTTRDYQGTNNEKPVVLVLLKFPPLLFPSLFQLSLPAKQLALTVASELMFKFYFLAETMNKRFGLIWIDLLIYLKRNKRCHLLLVVRLSTGTSRLLLLLGLFVLGIVYLLQLFFSFFCHSVSPVMCSLVISLKARKEAPFSLHFPPLMKT</sequence>
<feature type="transmembrane region" description="Helical" evidence="1">
    <location>
        <begin position="343"/>
        <end position="365"/>
    </location>
</feature>
<keyword evidence="1" id="KW-0812">Transmembrane</keyword>
<organism evidence="2 3">
    <name type="scientific">Apostasia shenzhenica</name>
    <dbReference type="NCBI Taxonomy" id="1088818"/>
    <lineage>
        <taxon>Eukaryota</taxon>
        <taxon>Viridiplantae</taxon>
        <taxon>Streptophyta</taxon>
        <taxon>Embryophyta</taxon>
        <taxon>Tracheophyta</taxon>
        <taxon>Spermatophyta</taxon>
        <taxon>Magnoliopsida</taxon>
        <taxon>Liliopsida</taxon>
        <taxon>Asparagales</taxon>
        <taxon>Orchidaceae</taxon>
        <taxon>Apostasioideae</taxon>
        <taxon>Apostasia</taxon>
    </lineage>
</organism>